<keyword evidence="10" id="KW-1185">Reference proteome</keyword>
<dbReference type="RefSeq" id="WP_094797628.1">
    <property type="nucleotide sequence ID" value="NZ_NEVK01000008.1"/>
</dbReference>
<comment type="function">
    <text evidence="7">Part of the tripartite ATP-independent periplasmic (TRAP) transport system.</text>
</comment>
<comment type="subunit">
    <text evidence="7">The complex comprises the extracytoplasmic solute receptor protein and the two transmembrane proteins.</text>
</comment>
<feature type="transmembrane region" description="Helical" evidence="7">
    <location>
        <begin position="362"/>
        <end position="387"/>
    </location>
</feature>
<dbReference type="EMBL" id="NEVK01000008">
    <property type="protein sequence ID" value="OZI16686.1"/>
    <property type="molecule type" value="Genomic_DNA"/>
</dbReference>
<dbReference type="GO" id="GO:0022857">
    <property type="term" value="F:transmembrane transporter activity"/>
    <property type="evidence" value="ECO:0007669"/>
    <property type="project" value="UniProtKB-UniRule"/>
</dbReference>
<feature type="domain" description="TRAP C4-dicarboxylate transport system permease DctM subunit" evidence="8">
    <location>
        <begin position="12"/>
        <end position="423"/>
    </location>
</feature>
<evidence type="ECO:0000256" key="4">
    <source>
        <dbReference type="ARBA" id="ARBA00022692"/>
    </source>
</evidence>
<keyword evidence="7" id="KW-0813">Transport</keyword>
<dbReference type="AlphaFoldDB" id="A0A261QVC4"/>
<comment type="similarity">
    <text evidence="7">Belongs to the TRAP transporter large permease family.</text>
</comment>
<name>A0A261QVC4_9BORD</name>
<feature type="transmembrane region" description="Helical" evidence="7">
    <location>
        <begin position="220"/>
        <end position="242"/>
    </location>
</feature>
<dbReference type="Proteomes" id="UP000216947">
    <property type="component" value="Unassembled WGS sequence"/>
</dbReference>
<comment type="caution">
    <text evidence="9">The sequence shown here is derived from an EMBL/GenBank/DDBJ whole genome shotgun (WGS) entry which is preliminary data.</text>
</comment>
<keyword evidence="2" id="KW-1003">Cell membrane</keyword>
<reference evidence="10" key="1">
    <citation type="submission" date="2017-05" db="EMBL/GenBank/DDBJ databases">
        <title>Complete and WGS of Bordetella genogroups.</title>
        <authorList>
            <person name="Spilker T."/>
            <person name="Lipuma J."/>
        </authorList>
    </citation>
    <scope>NUCLEOTIDE SEQUENCE [LARGE SCALE GENOMIC DNA]</scope>
    <source>
        <strain evidence="10">AU18089</strain>
    </source>
</reference>
<feature type="transmembrane region" description="Helical" evidence="7">
    <location>
        <begin position="51"/>
        <end position="71"/>
    </location>
</feature>
<evidence type="ECO:0000259" key="8">
    <source>
        <dbReference type="Pfam" id="PF06808"/>
    </source>
</evidence>
<feature type="transmembrane region" description="Helical" evidence="7">
    <location>
        <begin position="140"/>
        <end position="163"/>
    </location>
</feature>
<evidence type="ECO:0000256" key="2">
    <source>
        <dbReference type="ARBA" id="ARBA00022475"/>
    </source>
</evidence>
<dbReference type="PANTHER" id="PTHR33362:SF5">
    <property type="entry name" value="C4-DICARBOXYLATE TRAP TRANSPORTER LARGE PERMEASE PROTEIN DCTM"/>
    <property type="match status" value="1"/>
</dbReference>
<dbReference type="Pfam" id="PF06808">
    <property type="entry name" value="DctM"/>
    <property type="match status" value="1"/>
</dbReference>
<keyword evidence="4 7" id="KW-0812">Transmembrane</keyword>
<evidence type="ECO:0000256" key="6">
    <source>
        <dbReference type="ARBA" id="ARBA00023136"/>
    </source>
</evidence>
<dbReference type="PANTHER" id="PTHR33362">
    <property type="entry name" value="SIALIC ACID TRAP TRANSPORTER PERMEASE PROTEIN SIAT-RELATED"/>
    <property type="match status" value="1"/>
</dbReference>
<gene>
    <name evidence="9" type="ORF">CAL19_18630</name>
</gene>
<keyword evidence="6 7" id="KW-0472">Membrane</keyword>
<evidence type="ECO:0000256" key="1">
    <source>
        <dbReference type="ARBA" id="ARBA00004429"/>
    </source>
</evidence>
<feature type="transmembrane region" description="Helical" evidence="7">
    <location>
        <begin position="175"/>
        <end position="200"/>
    </location>
</feature>
<keyword evidence="3 7" id="KW-0997">Cell inner membrane</keyword>
<dbReference type="NCBIfam" id="TIGR00786">
    <property type="entry name" value="dctM"/>
    <property type="match status" value="1"/>
</dbReference>
<evidence type="ECO:0000313" key="10">
    <source>
        <dbReference type="Proteomes" id="UP000216947"/>
    </source>
</evidence>
<dbReference type="InterPro" id="IPR010656">
    <property type="entry name" value="DctM"/>
</dbReference>
<evidence type="ECO:0000256" key="7">
    <source>
        <dbReference type="RuleBase" id="RU369079"/>
    </source>
</evidence>
<feature type="transmembrane region" description="Helical" evidence="7">
    <location>
        <begin position="12"/>
        <end position="39"/>
    </location>
</feature>
<keyword evidence="5 7" id="KW-1133">Transmembrane helix</keyword>
<feature type="transmembrane region" description="Helical" evidence="7">
    <location>
        <begin position="407"/>
        <end position="428"/>
    </location>
</feature>
<proteinExistence type="inferred from homology"/>
<feature type="transmembrane region" description="Helical" evidence="7">
    <location>
        <begin position="278"/>
        <end position="300"/>
    </location>
</feature>
<accession>A0A261QVC4</accession>
<dbReference type="PIRSF" id="PIRSF006066">
    <property type="entry name" value="HI0050"/>
    <property type="match status" value="1"/>
</dbReference>
<comment type="subcellular location">
    <subcellularLocation>
        <location evidence="1 7">Cell inner membrane</location>
        <topology evidence="1 7">Multi-pass membrane protein</topology>
    </subcellularLocation>
</comment>
<sequence>MSWQATLGIYGVMLLATLVGGVGIGISIGLVGIVGITLVAGTDLWLSLGDIVWNTTNNFTLVSIPLFVLMGEVILRSGIAGRFYSGVAVLLRWLPGGLAQTNIIGCAIFSAIAGSSVATAMTVGSVAIPEMRKRGYADSLTLGTLTGGGCLGILIPPSIPMIVYASMTQVSLLDLFMAGVIPGLLMAAIFMAYVALRVALDPALAPRDVERPTSQQVAQAARDVLPVVGLIAAVIGSMYFGVVTPTEAAALGCLFALVLAAAYRVLTRARLMHALVNAAITSGVVMFITINAQILNFAIVTSGVGQGLANGMVDLGLTPFAFFLVLLVVYLVVGMFIDGLSIMLLTVPILYSSFMAMGFDGVWTGIIIVVFIELGALTPPMGLNLFAVQSIASDTRLGAVARASMPFALIIVAFAFLLYAFPGVALWLPSMMKGA</sequence>
<dbReference type="InterPro" id="IPR004681">
    <property type="entry name" value="TRAP_DctM"/>
</dbReference>
<evidence type="ECO:0000256" key="5">
    <source>
        <dbReference type="ARBA" id="ARBA00022989"/>
    </source>
</evidence>
<evidence type="ECO:0000313" key="9">
    <source>
        <dbReference type="EMBL" id="OZI16686.1"/>
    </source>
</evidence>
<feature type="transmembrane region" description="Helical" evidence="7">
    <location>
        <begin position="107"/>
        <end position="128"/>
    </location>
</feature>
<feature type="transmembrane region" description="Helical" evidence="7">
    <location>
        <begin position="248"/>
        <end position="266"/>
    </location>
</feature>
<protein>
    <recommendedName>
        <fullName evidence="7">TRAP transporter large permease protein</fullName>
    </recommendedName>
</protein>
<evidence type="ECO:0000256" key="3">
    <source>
        <dbReference type="ARBA" id="ARBA00022519"/>
    </source>
</evidence>
<feature type="transmembrane region" description="Helical" evidence="7">
    <location>
        <begin position="320"/>
        <end position="350"/>
    </location>
</feature>
<dbReference type="GO" id="GO:0005886">
    <property type="term" value="C:plasma membrane"/>
    <property type="evidence" value="ECO:0007669"/>
    <property type="project" value="UniProtKB-SubCell"/>
</dbReference>
<organism evidence="9 10">
    <name type="scientific">Bordetella genomosp. 7</name>
    <dbReference type="NCBI Taxonomy" id="1416805"/>
    <lineage>
        <taxon>Bacteria</taxon>
        <taxon>Pseudomonadati</taxon>
        <taxon>Pseudomonadota</taxon>
        <taxon>Betaproteobacteria</taxon>
        <taxon>Burkholderiales</taxon>
        <taxon>Alcaligenaceae</taxon>
        <taxon>Bordetella</taxon>
    </lineage>
</organism>